<sequence length="664" mass="74146">MEERKLNFNAPLLSVRRFSTSVASSDGKNGKIIEDSRPNRRYTIPFYRSDLNLEQVTEPVAVPFLWEQTPGQPKDGGPEPQQLEEASVTPRLPPRRDLDIIKYPLEKEVEDRPKIESCSLIDGVTRYDCSKEGNEEKNLYLEDDDDVYSDAVDALSPTDSFSMSCSVSGVSGSDGPVIKRAGTFSTDPQTRDFMMSRFLPAAKAMALEPPQYASRRQPVAVEQPRQVVKVISEDRKPPFNESIVIPHYGEDTDDEESEDEVAEYDESGNLSSRGCGLFPRLCLNKSLCLLNPVPGLKVRTHSSMSSTSEVRKSGKATYAESHSQTIKKHARDSVYKHQSDSGVQSPKLILGIENKMTNGSNRFTCSIEQDMSNRSSPYRRGISPYRNERPQSPFRGVGFLGVPKETENIRATRLNLSDKSSSKSQELLPYQSFKRGSGSLSPAVEKTLYVDTVKFAKISSSNSFSSDTMGQMDLVRKSFETSMGRRGIEETASAESLLQDVKCLNIAKGGNILETKTVGSMKAKQSSFSGILHPGELNQECKSSELVKVVDDGNLNGSKEQYLEKDDPGCLNSDFEQSPLPPPLPQKPSESWLWRTLPSVSSQNSFSPSYRSRFHPKRQDSNSSTKWETIVKTSYSHRDHKRYSEVMFLTSMELTAHFSQQSKT</sequence>
<keyword evidence="2" id="KW-1185">Reference proteome</keyword>
<organism evidence="1 2">
    <name type="scientific">Pistacia atlantica</name>
    <dbReference type="NCBI Taxonomy" id="434234"/>
    <lineage>
        <taxon>Eukaryota</taxon>
        <taxon>Viridiplantae</taxon>
        <taxon>Streptophyta</taxon>
        <taxon>Embryophyta</taxon>
        <taxon>Tracheophyta</taxon>
        <taxon>Spermatophyta</taxon>
        <taxon>Magnoliopsida</taxon>
        <taxon>eudicotyledons</taxon>
        <taxon>Gunneridae</taxon>
        <taxon>Pentapetalae</taxon>
        <taxon>rosids</taxon>
        <taxon>malvids</taxon>
        <taxon>Sapindales</taxon>
        <taxon>Anacardiaceae</taxon>
        <taxon>Pistacia</taxon>
    </lineage>
</organism>
<evidence type="ECO:0000313" key="1">
    <source>
        <dbReference type="EMBL" id="KAJ0082759.1"/>
    </source>
</evidence>
<dbReference type="EMBL" id="CM047908">
    <property type="protein sequence ID" value="KAJ0082759.1"/>
    <property type="molecule type" value="Genomic_DNA"/>
</dbReference>
<reference evidence="2" key="1">
    <citation type="journal article" date="2023" name="G3 (Bethesda)">
        <title>Genome assembly and association tests identify interacting loci associated with vigor, precocity, and sex in interspecific pistachio rootstocks.</title>
        <authorList>
            <person name="Palmer W."/>
            <person name="Jacygrad E."/>
            <person name="Sagayaradj S."/>
            <person name="Cavanaugh K."/>
            <person name="Han R."/>
            <person name="Bertier L."/>
            <person name="Beede B."/>
            <person name="Kafkas S."/>
            <person name="Golino D."/>
            <person name="Preece J."/>
            <person name="Michelmore R."/>
        </authorList>
    </citation>
    <scope>NUCLEOTIDE SEQUENCE [LARGE SCALE GENOMIC DNA]</scope>
</reference>
<comment type="caution">
    <text evidence="1">The sequence shown here is derived from an EMBL/GenBank/DDBJ whole genome shotgun (WGS) entry which is preliminary data.</text>
</comment>
<evidence type="ECO:0000313" key="2">
    <source>
        <dbReference type="Proteomes" id="UP001164250"/>
    </source>
</evidence>
<gene>
    <name evidence="1" type="ORF">Patl1_10503</name>
</gene>
<name>A0ACC1A5H6_9ROSI</name>
<accession>A0ACC1A5H6</accession>
<dbReference type="Proteomes" id="UP001164250">
    <property type="component" value="Chromosome 12"/>
</dbReference>
<proteinExistence type="predicted"/>
<protein>
    <submittedName>
        <fullName evidence="1">Uncharacterized protein</fullName>
    </submittedName>
</protein>